<protein>
    <submittedName>
        <fullName evidence="1">Uncharacterized protein</fullName>
    </submittedName>
</protein>
<dbReference type="AlphaFoldDB" id="A0A7C9AHM1"/>
<dbReference type="EMBL" id="GISG01231872">
    <property type="protein sequence ID" value="MBA4666518.1"/>
    <property type="molecule type" value="Transcribed_RNA"/>
</dbReference>
<sequence>MEDSCCKSSRSICFPENLREMLWSTGTTACNYRDANSIRYELYKIDIKSFPLTITIYAVKEYFTSSQLFDSCCKLISSNWTALSPSIDRALVPSIFFSLGTWICHLHRLELYIIRRLYVYSTRIDAHNNCLISINSGYLFQAALPRFNPSFQVFFSSIHSIASYRNLISPRPEVF</sequence>
<organism evidence="1">
    <name type="scientific">Opuntia streptacantha</name>
    <name type="common">Prickly pear cactus</name>
    <name type="synonym">Opuntia cardona</name>
    <dbReference type="NCBI Taxonomy" id="393608"/>
    <lineage>
        <taxon>Eukaryota</taxon>
        <taxon>Viridiplantae</taxon>
        <taxon>Streptophyta</taxon>
        <taxon>Embryophyta</taxon>
        <taxon>Tracheophyta</taxon>
        <taxon>Spermatophyta</taxon>
        <taxon>Magnoliopsida</taxon>
        <taxon>eudicotyledons</taxon>
        <taxon>Gunneridae</taxon>
        <taxon>Pentapetalae</taxon>
        <taxon>Caryophyllales</taxon>
        <taxon>Cactineae</taxon>
        <taxon>Cactaceae</taxon>
        <taxon>Opuntioideae</taxon>
        <taxon>Opuntia</taxon>
    </lineage>
</organism>
<proteinExistence type="predicted"/>
<reference evidence="1" key="1">
    <citation type="journal article" date="2013" name="J. Plant Res.">
        <title>Effect of fungi and light on seed germination of three Opuntia species from semiarid lands of central Mexico.</title>
        <authorList>
            <person name="Delgado-Sanchez P."/>
            <person name="Jimenez-Bremont J.F."/>
            <person name="Guerrero-Gonzalez Mde L."/>
            <person name="Flores J."/>
        </authorList>
    </citation>
    <scope>NUCLEOTIDE SEQUENCE</scope>
    <source>
        <tissue evidence="1">Cladode</tissue>
    </source>
</reference>
<evidence type="ECO:0000313" key="1">
    <source>
        <dbReference type="EMBL" id="MBA4666513.1"/>
    </source>
</evidence>
<name>A0A7C9AHM1_OPUST</name>
<reference evidence="1" key="2">
    <citation type="submission" date="2020-07" db="EMBL/GenBank/DDBJ databases">
        <authorList>
            <person name="Vera ALvarez R."/>
            <person name="Arias-Moreno D.M."/>
            <person name="Jimenez-Jacinto V."/>
            <person name="Jimenez-Bremont J.F."/>
            <person name="Swaminathan K."/>
            <person name="Moose S.P."/>
            <person name="Guerrero-Gonzalez M.L."/>
            <person name="Marino-Ramirez L."/>
            <person name="Landsman D."/>
            <person name="Rodriguez-Kessler M."/>
            <person name="Delgado-Sanchez P."/>
        </authorList>
    </citation>
    <scope>NUCLEOTIDE SEQUENCE</scope>
    <source>
        <tissue evidence="1">Cladode</tissue>
    </source>
</reference>
<accession>A0A7C9AHM1</accession>
<dbReference type="EMBL" id="GISG01231866">
    <property type="protein sequence ID" value="MBA4666513.1"/>
    <property type="molecule type" value="Transcribed_RNA"/>
</dbReference>